<dbReference type="PROSITE" id="PS01124">
    <property type="entry name" value="HTH_ARAC_FAMILY_2"/>
    <property type="match status" value="1"/>
</dbReference>
<proteinExistence type="predicted"/>
<keyword evidence="3" id="KW-1185">Reference proteome</keyword>
<dbReference type="AlphaFoldDB" id="A0A1C3ZLD1"/>
<reference evidence="2 3" key="1">
    <citation type="submission" date="2016-08" db="EMBL/GenBank/DDBJ databases">
        <authorList>
            <person name="Seilhamer J.J."/>
        </authorList>
    </citation>
    <scope>NUCLEOTIDE SEQUENCE [LARGE SCALE GENOMIC DNA]</scope>
    <source>
        <strain evidence="2 3">A37T2</strain>
    </source>
</reference>
<evidence type="ECO:0000313" key="3">
    <source>
        <dbReference type="Proteomes" id="UP000242818"/>
    </source>
</evidence>
<dbReference type="InterPro" id="IPR018060">
    <property type="entry name" value="HTH_AraC"/>
</dbReference>
<dbReference type="Pfam" id="PF12833">
    <property type="entry name" value="HTH_18"/>
    <property type="match status" value="1"/>
</dbReference>
<dbReference type="GO" id="GO:0003700">
    <property type="term" value="F:DNA-binding transcription factor activity"/>
    <property type="evidence" value="ECO:0007669"/>
    <property type="project" value="InterPro"/>
</dbReference>
<protein>
    <submittedName>
        <fullName evidence="2">Helix-turn-helix domain-containing protein</fullName>
    </submittedName>
</protein>
<evidence type="ECO:0000259" key="1">
    <source>
        <dbReference type="PROSITE" id="PS01124"/>
    </source>
</evidence>
<gene>
    <name evidence="2" type="ORF">GA0116948_101453</name>
</gene>
<name>A0A1C3ZLD1_9BACT</name>
<sequence>MYKKCRNPTQVLGFAFLLKKFQSLVAAHYTTLQNVAAYAYMRHISARHLGAVEKQQSGKNAIEHIHALNMQEAKRQLFHTTDSSKEVTYHLGYDEASYFKRLLNGINSKHRSPTRTPPGKCTSETFVSTISLNIPTLLLR</sequence>
<dbReference type="Gene3D" id="1.10.10.60">
    <property type="entry name" value="Homeodomain-like"/>
    <property type="match status" value="1"/>
</dbReference>
<accession>A0A1C3ZLD1</accession>
<dbReference type="EMBL" id="FMAR01000001">
    <property type="protein sequence ID" value="SCB83214.1"/>
    <property type="molecule type" value="Genomic_DNA"/>
</dbReference>
<dbReference type="Proteomes" id="UP000242818">
    <property type="component" value="Unassembled WGS sequence"/>
</dbReference>
<evidence type="ECO:0000313" key="2">
    <source>
        <dbReference type="EMBL" id="SCB83214.1"/>
    </source>
</evidence>
<dbReference type="GO" id="GO:0043565">
    <property type="term" value="F:sequence-specific DNA binding"/>
    <property type="evidence" value="ECO:0007669"/>
    <property type="project" value="InterPro"/>
</dbReference>
<dbReference type="STRING" id="1335309.GA0116948_101453"/>
<dbReference type="OrthoDB" id="2585681at2"/>
<feature type="domain" description="HTH araC/xylS-type" evidence="1">
    <location>
        <begin position="19"/>
        <end position="104"/>
    </location>
</feature>
<organism evidence="2 3">
    <name type="scientific">Chitinophaga costaii</name>
    <dbReference type="NCBI Taxonomy" id="1335309"/>
    <lineage>
        <taxon>Bacteria</taxon>
        <taxon>Pseudomonadati</taxon>
        <taxon>Bacteroidota</taxon>
        <taxon>Chitinophagia</taxon>
        <taxon>Chitinophagales</taxon>
        <taxon>Chitinophagaceae</taxon>
        <taxon>Chitinophaga</taxon>
    </lineage>
</organism>